<proteinExistence type="predicted"/>
<gene>
    <name evidence="1" type="ORF">PECUL_23A054733</name>
</gene>
<evidence type="ECO:0000313" key="2">
    <source>
        <dbReference type="Proteomes" id="UP001295444"/>
    </source>
</evidence>
<dbReference type="AlphaFoldDB" id="A0AAD1SHE9"/>
<name>A0AAD1SHE9_PELCU</name>
<organism evidence="1 2">
    <name type="scientific">Pelobates cultripes</name>
    <name type="common">Western spadefoot toad</name>
    <dbReference type="NCBI Taxonomy" id="61616"/>
    <lineage>
        <taxon>Eukaryota</taxon>
        <taxon>Metazoa</taxon>
        <taxon>Chordata</taxon>
        <taxon>Craniata</taxon>
        <taxon>Vertebrata</taxon>
        <taxon>Euteleostomi</taxon>
        <taxon>Amphibia</taxon>
        <taxon>Batrachia</taxon>
        <taxon>Anura</taxon>
        <taxon>Pelobatoidea</taxon>
        <taxon>Pelobatidae</taxon>
        <taxon>Pelobates</taxon>
    </lineage>
</organism>
<reference evidence="1" key="1">
    <citation type="submission" date="2022-03" db="EMBL/GenBank/DDBJ databases">
        <authorList>
            <person name="Alioto T."/>
            <person name="Alioto T."/>
            <person name="Gomez Garrido J."/>
        </authorList>
    </citation>
    <scope>NUCLEOTIDE SEQUENCE</scope>
</reference>
<evidence type="ECO:0000313" key="1">
    <source>
        <dbReference type="EMBL" id="CAH2301111.1"/>
    </source>
</evidence>
<sequence length="258" mass="29903">MASYSIYQNANFQSFVRMNYYFPPEKRKFDDIKRKAETQHSIEVSQRSKSATVYAGEYRGKEMDITSQARKRPISPTRMNKPHPSEIFLVTSLHNLPGHYHCEKEVSSETGNGFITSRKHTERVMGANIYKVEIFRDSRINLAAQAFMKLASEKDCEAIEKMVAFITEANNRRVDVNNGISQVCQTLNQYVKPEYLSSAHQWLLKAGKEERAAVERLLKTLSTTPQIPRMKEKTESTSRVRRAHRSEYAIHPEWRIQP</sequence>
<keyword evidence="2" id="KW-1185">Reference proteome</keyword>
<protein>
    <submittedName>
        <fullName evidence="1">Uncharacterized protein</fullName>
    </submittedName>
</protein>
<accession>A0AAD1SHE9</accession>
<dbReference type="EMBL" id="OW240917">
    <property type="protein sequence ID" value="CAH2301111.1"/>
    <property type="molecule type" value="Genomic_DNA"/>
</dbReference>
<dbReference type="Proteomes" id="UP001295444">
    <property type="component" value="Chromosome 06"/>
</dbReference>